<dbReference type="PROSITE" id="PS00063">
    <property type="entry name" value="ALDOKETO_REDUCTASE_3"/>
    <property type="match status" value="1"/>
</dbReference>
<dbReference type="InterPro" id="IPR036812">
    <property type="entry name" value="NAD(P)_OxRdtase_dom_sf"/>
</dbReference>
<dbReference type="CDD" id="cd19133">
    <property type="entry name" value="AKR_AKR5F1"/>
    <property type="match status" value="1"/>
</dbReference>
<evidence type="ECO:0000256" key="2">
    <source>
        <dbReference type="ARBA" id="ARBA00022857"/>
    </source>
</evidence>
<feature type="site" description="Lowers pKa of active site Tyr" evidence="6">
    <location>
        <position position="77"/>
    </location>
</feature>
<evidence type="ECO:0000313" key="9">
    <source>
        <dbReference type="Proteomes" id="UP000051006"/>
    </source>
</evidence>
<dbReference type="PRINTS" id="PR00069">
    <property type="entry name" value="ALDKETRDTASE"/>
</dbReference>
<proteinExistence type="inferred from homology"/>
<gene>
    <name evidence="8" type="ORF">IV57_GL001034</name>
</gene>
<accession>A0A0R2LFK4</accession>
<organism evidence="8 9">
    <name type="scientific">Companilactobacillus kimchiensis</name>
    <dbReference type="NCBI Taxonomy" id="993692"/>
    <lineage>
        <taxon>Bacteria</taxon>
        <taxon>Bacillati</taxon>
        <taxon>Bacillota</taxon>
        <taxon>Bacilli</taxon>
        <taxon>Lactobacillales</taxon>
        <taxon>Lactobacillaceae</taxon>
        <taxon>Companilactobacillus</taxon>
    </lineage>
</organism>
<evidence type="ECO:0000256" key="4">
    <source>
        <dbReference type="PIRSR" id="PIRSR000097-1"/>
    </source>
</evidence>
<evidence type="ECO:0000256" key="3">
    <source>
        <dbReference type="ARBA" id="ARBA00023002"/>
    </source>
</evidence>
<dbReference type="InterPro" id="IPR023210">
    <property type="entry name" value="NADP_OxRdtase_dom"/>
</dbReference>
<feature type="domain" description="NADP-dependent oxidoreductase" evidence="7">
    <location>
        <begin position="28"/>
        <end position="261"/>
    </location>
</feature>
<dbReference type="Pfam" id="PF00248">
    <property type="entry name" value="Aldo_ket_red"/>
    <property type="match status" value="1"/>
</dbReference>
<dbReference type="PANTHER" id="PTHR43827:SF3">
    <property type="entry name" value="NADP-DEPENDENT OXIDOREDUCTASE DOMAIN-CONTAINING PROTEIN"/>
    <property type="match status" value="1"/>
</dbReference>
<dbReference type="FunFam" id="3.20.20.100:FF:000015">
    <property type="entry name" value="Oxidoreductase, aldo/keto reductase family"/>
    <property type="match status" value="1"/>
</dbReference>
<feature type="active site" description="Proton donor" evidence="4">
    <location>
        <position position="52"/>
    </location>
</feature>
<dbReference type="Proteomes" id="UP000051006">
    <property type="component" value="Unassembled WGS sequence"/>
</dbReference>
<dbReference type="AlphaFoldDB" id="A0A0R2LFK4"/>
<keyword evidence="9" id="KW-1185">Reference proteome</keyword>
<dbReference type="STRING" id="993692.IV57_GL001034"/>
<dbReference type="SUPFAM" id="SSF51430">
    <property type="entry name" value="NAD(P)-linked oxidoreductase"/>
    <property type="match status" value="1"/>
</dbReference>
<evidence type="ECO:0000259" key="7">
    <source>
        <dbReference type="Pfam" id="PF00248"/>
    </source>
</evidence>
<dbReference type="PANTHER" id="PTHR43827">
    <property type="entry name" value="2,5-DIKETO-D-GLUCONIC ACID REDUCTASE"/>
    <property type="match status" value="1"/>
</dbReference>
<dbReference type="InterPro" id="IPR020471">
    <property type="entry name" value="AKR"/>
</dbReference>
<evidence type="ECO:0000256" key="1">
    <source>
        <dbReference type="ARBA" id="ARBA00007905"/>
    </source>
</evidence>
<evidence type="ECO:0000256" key="6">
    <source>
        <dbReference type="PIRSR" id="PIRSR000097-3"/>
    </source>
</evidence>
<comment type="caution">
    <text evidence="8">The sequence shown here is derived from an EMBL/GenBank/DDBJ whole genome shotgun (WGS) entry which is preliminary data.</text>
</comment>
<name>A0A0R2LFK4_9LACO</name>
<comment type="similarity">
    <text evidence="1">Belongs to the aldo/keto reductase family.</text>
</comment>
<evidence type="ECO:0000313" key="8">
    <source>
        <dbReference type="EMBL" id="KRO00596.1"/>
    </source>
</evidence>
<feature type="binding site" evidence="5">
    <location>
        <position position="110"/>
    </location>
    <ligand>
        <name>substrate</name>
    </ligand>
</feature>
<keyword evidence="2" id="KW-0521">NADP</keyword>
<keyword evidence="3" id="KW-0560">Oxidoreductase</keyword>
<evidence type="ECO:0000256" key="5">
    <source>
        <dbReference type="PIRSR" id="PIRSR000097-2"/>
    </source>
</evidence>
<protein>
    <submittedName>
        <fullName evidence="8">Oxidoreductase, aldo keto reductase family protein</fullName>
    </submittedName>
</protein>
<dbReference type="EMBL" id="JQCF01000002">
    <property type="protein sequence ID" value="KRO00596.1"/>
    <property type="molecule type" value="Genomic_DNA"/>
</dbReference>
<dbReference type="Gene3D" id="3.20.20.100">
    <property type="entry name" value="NADP-dependent oxidoreductase domain"/>
    <property type="match status" value="1"/>
</dbReference>
<dbReference type="PIRSF" id="PIRSF000097">
    <property type="entry name" value="AKR"/>
    <property type="match status" value="1"/>
</dbReference>
<dbReference type="GO" id="GO:0016616">
    <property type="term" value="F:oxidoreductase activity, acting on the CH-OH group of donors, NAD or NADP as acceptor"/>
    <property type="evidence" value="ECO:0007669"/>
    <property type="project" value="UniProtKB-ARBA"/>
</dbReference>
<dbReference type="PATRIC" id="fig|993692.3.peg.1049"/>
<sequence length="289" mass="33172">MKNIPLIKLNNGIEMPQEGLGVLNAGKFEDVKMAVLDGLDIGYRMIDTAQIYFNEEAVGAAIKESSVDRKDIFLTTKVWIANYGYENTKKSIQTSLEKLQTNYLDLVLIHQPYGDYYGAYRALEDLYDEGKIRAIGVANFMPDRYVDLVRFSRIVPAINQSETHVFYQQNELKKYLKKFGTHLESWGPFAEGRNNFFTNETLKKIGAKYDKTGPQVALKFLTQNGIIIIPKSVHKERMQQNLDIWNFKLSNEDMDAISQLDTGKTLFFSPHDPSTVERFAKLTKEMKQK</sequence>
<dbReference type="InterPro" id="IPR018170">
    <property type="entry name" value="Aldo/ket_reductase_CS"/>
</dbReference>
<reference evidence="8 9" key="1">
    <citation type="journal article" date="2015" name="Genome Announc.">
        <title>Expanding the biotechnology potential of lactobacilli through comparative genomics of 213 strains and associated genera.</title>
        <authorList>
            <person name="Sun Z."/>
            <person name="Harris H.M."/>
            <person name="McCann A."/>
            <person name="Guo C."/>
            <person name="Argimon S."/>
            <person name="Zhang W."/>
            <person name="Yang X."/>
            <person name="Jeffery I.B."/>
            <person name="Cooney J.C."/>
            <person name="Kagawa T.F."/>
            <person name="Liu W."/>
            <person name="Song Y."/>
            <person name="Salvetti E."/>
            <person name="Wrobel A."/>
            <person name="Rasinkangas P."/>
            <person name="Parkhill J."/>
            <person name="Rea M.C."/>
            <person name="O'Sullivan O."/>
            <person name="Ritari J."/>
            <person name="Douillard F.P."/>
            <person name="Paul Ross R."/>
            <person name="Yang R."/>
            <person name="Briner A.E."/>
            <person name="Felis G.E."/>
            <person name="de Vos W.M."/>
            <person name="Barrangou R."/>
            <person name="Klaenhammer T.R."/>
            <person name="Caufield P.W."/>
            <person name="Cui Y."/>
            <person name="Zhang H."/>
            <person name="O'Toole P.W."/>
        </authorList>
    </citation>
    <scope>NUCLEOTIDE SEQUENCE [LARGE SCALE GENOMIC DNA]</scope>
    <source>
        <strain evidence="8 9">DSM 24716</strain>
    </source>
</reference>